<sequence length="168" mass="19990">MRYFTYKSLRFNLKGFIVIIFILCLSSCQADRNKEIIHFREGEIINPLNLVRFNEGIYDSENQVVIYFEGLGEYSILNLNWSKFIKENEDVKFIFYYSGSYLDELKNVLVESEFPMPMVYDPEKVFYKNNIKEELTFISFLVKKNKIVGMSNPSIPNFQKKLDELKRL</sequence>
<dbReference type="EMBL" id="FSRC01000004">
    <property type="protein sequence ID" value="SIO25312.1"/>
    <property type="molecule type" value="Genomic_DNA"/>
</dbReference>
<evidence type="ECO:0000313" key="2">
    <source>
        <dbReference type="Proteomes" id="UP000185221"/>
    </source>
</evidence>
<name>A0A1N6HZU2_9BACT</name>
<protein>
    <recommendedName>
        <fullName evidence="3">AhpC/TSA family protein</fullName>
    </recommendedName>
</protein>
<keyword evidence="2" id="KW-1185">Reference proteome</keyword>
<evidence type="ECO:0000313" key="1">
    <source>
        <dbReference type="EMBL" id="SIO25312.1"/>
    </source>
</evidence>
<accession>A0A1N6HZU2</accession>
<dbReference type="Proteomes" id="UP000185221">
    <property type="component" value="Unassembled WGS sequence"/>
</dbReference>
<organism evidence="1 2">
    <name type="scientific">Algoriphagus halophilus</name>
    <dbReference type="NCBI Taxonomy" id="226505"/>
    <lineage>
        <taxon>Bacteria</taxon>
        <taxon>Pseudomonadati</taxon>
        <taxon>Bacteroidota</taxon>
        <taxon>Cytophagia</taxon>
        <taxon>Cytophagales</taxon>
        <taxon>Cyclobacteriaceae</taxon>
        <taxon>Algoriphagus</taxon>
    </lineage>
</organism>
<dbReference type="STRING" id="226505.SAMN05444394_4178"/>
<proteinExistence type="predicted"/>
<dbReference type="AlphaFoldDB" id="A0A1N6HZU2"/>
<evidence type="ECO:0008006" key="3">
    <source>
        <dbReference type="Google" id="ProtNLM"/>
    </source>
</evidence>
<gene>
    <name evidence="1" type="ORF">SAMN05444394_4178</name>
</gene>
<reference evidence="2" key="1">
    <citation type="submission" date="2016-11" db="EMBL/GenBank/DDBJ databases">
        <authorList>
            <person name="Varghese N."/>
            <person name="Submissions S."/>
        </authorList>
    </citation>
    <scope>NUCLEOTIDE SEQUENCE [LARGE SCALE GENOMIC DNA]</scope>
    <source>
        <strain evidence="2">DSM 15292</strain>
    </source>
</reference>